<dbReference type="EMBL" id="AP023189">
    <property type="protein sequence ID" value="BCG21814.1"/>
    <property type="molecule type" value="Genomic_DNA"/>
</dbReference>
<name>A0A6J4DYE1_9PSED</name>
<accession>A0A6J4DYE1</accession>
<dbReference type="Proteomes" id="UP000509383">
    <property type="component" value="Chromosome"/>
</dbReference>
<sequence>MSGVFYWIGKKEDAMSDADRNAVPSDEEIAAYMQRLVRSGRVKAAVLVAQTEKQFPTAGRDRIIRCYNALDSKYLKG</sequence>
<proteinExistence type="predicted"/>
<reference evidence="1 3" key="1">
    <citation type="submission" date="2020-05" db="EMBL/GenBank/DDBJ databases">
        <title>Characterization of novel class B3 metallo-beta-lactamase from novel Pseudomonas species.</title>
        <authorList>
            <person name="Yamada K."/>
            <person name="Aoki K."/>
            <person name="Ishii Y."/>
        </authorList>
    </citation>
    <scope>NUCLEOTIDE SEQUENCE [LARGE SCALE GENOMIC DNA]</scope>
    <source>
        <strain evidence="1 3">TUM18999</strain>
        <strain evidence="2 4">TUM20286</strain>
    </source>
</reference>
<dbReference type="AlphaFoldDB" id="A0A6J4DYE1"/>
<evidence type="ECO:0000313" key="3">
    <source>
        <dbReference type="Proteomes" id="UP000509383"/>
    </source>
</evidence>
<evidence type="ECO:0000313" key="4">
    <source>
        <dbReference type="Proteomes" id="UP001054892"/>
    </source>
</evidence>
<gene>
    <name evidence="1" type="ORF">TUM18999_00050</name>
    <name evidence="2" type="ORF">TUM20286_23600</name>
</gene>
<evidence type="ECO:0000313" key="1">
    <source>
        <dbReference type="EMBL" id="BCG21814.1"/>
    </source>
</evidence>
<dbReference type="KEGG" id="ptw:TUM18999_00050"/>
<evidence type="ECO:0000313" key="2">
    <source>
        <dbReference type="EMBL" id="GJN52608.1"/>
    </source>
</evidence>
<organism evidence="1 3">
    <name type="scientific">Pseudomonas tohonis</name>
    <dbReference type="NCBI Taxonomy" id="2725477"/>
    <lineage>
        <taxon>Bacteria</taxon>
        <taxon>Pseudomonadati</taxon>
        <taxon>Pseudomonadota</taxon>
        <taxon>Gammaproteobacteria</taxon>
        <taxon>Pseudomonadales</taxon>
        <taxon>Pseudomonadaceae</taxon>
        <taxon>Pseudomonas</taxon>
    </lineage>
</organism>
<protein>
    <submittedName>
        <fullName evidence="1">Uncharacterized protein</fullName>
    </submittedName>
</protein>
<dbReference type="Proteomes" id="UP001054892">
    <property type="component" value="Unassembled WGS sequence"/>
</dbReference>
<keyword evidence="4" id="KW-1185">Reference proteome</keyword>
<dbReference type="EMBL" id="BQKM01000004">
    <property type="protein sequence ID" value="GJN52608.1"/>
    <property type="molecule type" value="Genomic_DNA"/>
</dbReference>